<keyword evidence="7" id="KW-0813">Transport</keyword>
<organism evidence="9 10">
    <name type="scientific">Alteromonas gilva</name>
    <dbReference type="NCBI Taxonomy" id="2987522"/>
    <lineage>
        <taxon>Bacteria</taxon>
        <taxon>Pseudomonadati</taxon>
        <taxon>Pseudomonadota</taxon>
        <taxon>Gammaproteobacteria</taxon>
        <taxon>Alteromonadales</taxon>
        <taxon>Alteromonadaceae</taxon>
        <taxon>Alteromonas/Salinimonas group</taxon>
        <taxon>Alteromonas</taxon>
    </lineage>
</organism>
<feature type="transmembrane region" description="Helical" evidence="7">
    <location>
        <begin position="359"/>
        <end position="379"/>
    </location>
</feature>
<evidence type="ECO:0000256" key="1">
    <source>
        <dbReference type="ARBA" id="ARBA00004429"/>
    </source>
</evidence>
<evidence type="ECO:0000256" key="7">
    <source>
        <dbReference type="RuleBase" id="RU369079"/>
    </source>
</evidence>
<evidence type="ECO:0000313" key="9">
    <source>
        <dbReference type="EMBL" id="MDC8832311.1"/>
    </source>
</evidence>
<sequence>MIMLGLFLVLLLLGVPLAFSLMFSGLAFFVLSDTLPVVVAVQRMVASSQSFPLLAVPFFILAGHIMNASGITSRLISFANLLVCWISGGLAHVTIVLSALMGGVSGSAIADAAMQARILGKPMEDSGLPRGFSAAIITVSALITACIPPSIGLILYGYMGNVSIGKLFIAGLVPGAVLTIALMLCVRWVAASKALGDTGNQSAPALGEVLRAAGKCKWALLFPVLLIVTIRWGIFTPSEAGAFAVVYAVAVGMLGYRELTVRQLWAALNESVRDIGMIMLIVLAAGIVGYVIAFQQFPQELAQGVSALTQSPVLVLFICLVLLLAIGTLMEGTITVLLLTPILVPVIQSVGIDPVHFGILLVLVVTFGGTTPPVGIAMYTVCNIMDCSIQSFIRQVWPFYLTVLMVLVVLALVPDIVLFLPNHFYATP</sequence>
<protein>
    <recommendedName>
        <fullName evidence="7">TRAP transporter large permease protein</fullName>
    </recommendedName>
</protein>
<feature type="transmembrane region" description="Helical" evidence="7">
    <location>
        <begin position="277"/>
        <end position="294"/>
    </location>
</feature>
<feature type="transmembrane region" description="Helical" evidence="7">
    <location>
        <begin position="399"/>
        <end position="420"/>
    </location>
</feature>
<feature type="domain" description="TRAP C4-dicarboxylate transport system permease DctM subunit" evidence="8">
    <location>
        <begin position="4"/>
        <end position="415"/>
    </location>
</feature>
<comment type="subcellular location">
    <subcellularLocation>
        <location evidence="1 7">Cell inner membrane</location>
        <topology evidence="1 7">Multi-pass membrane protein</topology>
    </subcellularLocation>
</comment>
<keyword evidence="6 7" id="KW-0472">Membrane</keyword>
<feature type="transmembrane region" description="Helical" evidence="7">
    <location>
        <begin position="218"/>
        <end position="234"/>
    </location>
</feature>
<keyword evidence="3 7" id="KW-0997">Cell inner membrane</keyword>
<comment type="function">
    <text evidence="7">Part of the tripartite ATP-independent periplasmic (TRAP) transport system.</text>
</comment>
<evidence type="ECO:0000313" key="10">
    <source>
        <dbReference type="Proteomes" id="UP001218788"/>
    </source>
</evidence>
<dbReference type="EMBL" id="JAQQXP010000002">
    <property type="protein sequence ID" value="MDC8832311.1"/>
    <property type="molecule type" value="Genomic_DNA"/>
</dbReference>
<evidence type="ECO:0000256" key="6">
    <source>
        <dbReference type="ARBA" id="ARBA00023136"/>
    </source>
</evidence>
<feature type="transmembrane region" description="Helical" evidence="7">
    <location>
        <begin position="132"/>
        <end position="158"/>
    </location>
</feature>
<keyword evidence="10" id="KW-1185">Reference proteome</keyword>
<feature type="transmembrane region" description="Helical" evidence="7">
    <location>
        <begin position="240"/>
        <end position="256"/>
    </location>
</feature>
<feature type="transmembrane region" description="Helical" evidence="7">
    <location>
        <begin position="314"/>
        <end position="347"/>
    </location>
</feature>
<keyword evidence="2" id="KW-1003">Cell membrane</keyword>
<comment type="subunit">
    <text evidence="7">The complex comprises the extracytoplasmic solute receptor protein and the two transmembrane proteins.</text>
</comment>
<proteinExistence type="inferred from homology"/>
<comment type="similarity">
    <text evidence="7">Belongs to the TRAP transporter large permease family.</text>
</comment>
<dbReference type="PANTHER" id="PTHR33362:SF4">
    <property type="entry name" value="2,3-DIKETO-L-GULONATE TRAP TRANSPORTER LARGE PERMEASE PROTEIN YIAN"/>
    <property type="match status" value="1"/>
</dbReference>
<name>A0ABT5L7G3_9ALTE</name>
<evidence type="ECO:0000256" key="2">
    <source>
        <dbReference type="ARBA" id="ARBA00022475"/>
    </source>
</evidence>
<dbReference type="RefSeq" id="WP_273642118.1">
    <property type="nucleotide sequence ID" value="NZ_JAQQXP010000002.1"/>
</dbReference>
<evidence type="ECO:0000256" key="5">
    <source>
        <dbReference type="ARBA" id="ARBA00022989"/>
    </source>
</evidence>
<keyword evidence="4 7" id="KW-0812">Transmembrane</keyword>
<dbReference type="InterPro" id="IPR010656">
    <property type="entry name" value="DctM"/>
</dbReference>
<dbReference type="PANTHER" id="PTHR33362">
    <property type="entry name" value="SIALIC ACID TRAP TRANSPORTER PERMEASE PROTEIN SIAT-RELATED"/>
    <property type="match status" value="1"/>
</dbReference>
<feature type="transmembrane region" description="Helical" evidence="7">
    <location>
        <begin position="164"/>
        <end position="186"/>
    </location>
</feature>
<dbReference type="Proteomes" id="UP001218788">
    <property type="component" value="Unassembled WGS sequence"/>
</dbReference>
<dbReference type="InterPro" id="IPR004681">
    <property type="entry name" value="TRAP_DctM"/>
</dbReference>
<dbReference type="NCBIfam" id="TIGR00786">
    <property type="entry name" value="dctM"/>
    <property type="match status" value="1"/>
</dbReference>
<comment type="caution">
    <text evidence="7">Lacks conserved residue(s) required for the propagation of feature annotation.</text>
</comment>
<keyword evidence="5 7" id="KW-1133">Transmembrane helix</keyword>
<evidence type="ECO:0000256" key="4">
    <source>
        <dbReference type="ARBA" id="ARBA00022692"/>
    </source>
</evidence>
<evidence type="ECO:0000259" key="8">
    <source>
        <dbReference type="Pfam" id="PF06808"/>
    </source>
</evidence>
<feature type="transmembrane region" description="Helical" evidence="7">
    <location>
        <begin position="75"/>
        <end position="93"/>
    </location>
</feature>
<evidence type="ECO:0000256" key="3">
    <source>
        <dbReference type="ARBA" id="ARBA00022519"/>
    </source>
</evidence>
<dbReference type="PIRSF" id="PIRSF006066">
    <property type="entry name" value="HI0050"/>
    <property type="match status" value="1"/>
</dbReference>
<dbReference type="Pfam" id="PF06808">
    <property type="entry name" value="DctM"/>
    <property type="match status" value="1"/>
</dbReference>
<feature type="transmembrane region" description="Helical" evidence="7">
    <location>
        <begin position="44"/>
        <end position="63"/>
    </location>
</feature>
<reference evidence="9 10" key="1">
    <citation type="submission" date="2022-10" db="EMBL/GenBank/DDBJ databases">
        <title>Alteromonas sp. chi3 Genome sequencing.</title>
        <authorList>
            <person name="Park S."/>
        </authorList>
    </citation>
    <scope>NUCLEOTIDE SEQUENCE [LARGE SCALE GENOMIC DNA]</scope>
    <source>
        <strain evidence="10">chi3</strain>
    </source>
</reference>
<comment type="caution">
    <text evidence="9">The sequence shown here is derived from an EMBL/GenBank/DDBJ whole genome shotgun (WGS) entry which is preliminary data.</text>
</comment>
<gene>
    <name evidence="9" type="ORF">OIK42_16260</name>
</gene>
<accession>A0ABT5L7G3</accession>